<dbReference type="FunFam" id="2.60.120.260:FF:000025">
    <property type="entry name" value="DNA repair protein XRCC1 isoform X1"/>
    <property type="match status" value="1"/>
</dbReference>
<dbReference type="Pfam" id="PF01834">
    <property type="entry name" value="XRCC1_N"/>
    <property type="match status" value="1"/>
</dbReference>
<feature type="compositionally biased region" description="Basic and acidic residues" evidence="1">
    <location>
        <begin position="16"/>
        <end position="32"/>
    </location>
</feature>
<dbReference type="PANTHER" id="PTHR11370">
    <property type="entry name" value="DNA-REPAIR PROTEIN XRCC1"/>
    <property type="match status" value="1"/>
</dbReference>
<name>A0A851W4S7_9PASS</name>
<dbReference type="Proteomes" id="UP000659062">
    <property type="component" value="Unassembled WGS sequence"/>
</dbReference>
<dbReference type="InterPro" id="IPR002706">
    <property type="entry name" value="Xrcc1_N"/>
</dbReference>
<feature type="domain" description="DNA-repair protein Xrcc1 N-terminal" evidence="2">
    <location>
        <begin position="1"/>
        <end position="149"/>
    </location>
</feature>
<dbReference type="OrthoDB" id="25840at2759"/>
<dbReference type="AlphaFoldDB" id="A0A851W4S7"/>
<dbReference type="SUPFAM" id="SSF49785">
    <property type="entry name" value="Galactose-binding domain-like"/>
    <property type="match status" value="1"/>
</dbReference>
<evidence type="ECO:0000256" key="1">
    <source>
        <dbReference type="SAM" id="MobiDB-lite"/>
    </source>
</evidence>
<reference evidence="3" key="1">
    <citation type="submission" date="2019-09" db="EMBL/GenBank/DDBJ databases">
        <title>Bird 10,000 Genomes (B10K) Project - Family phase.</title>
        <authorList>
            <person name="Zhang G."/>
        </authorList>
    </citation>
    <scope>NUCLEOTIDE SEQUENCE</scope>
    <source>
        <strain evidence="3">OUT-0061</strain>
        <tissue evidence="3">Blood</tissue>
    </source>
</reference>
<evidence type="ECO:0000259" key="2">
    <source>
        <dbReference type="Pfam" id="PF01834"/>
    </source>
</evidence>
<dbReference type="GO" id="GO:0000012">
    <property type="term" value="P:single strand break repair"/>
    <property type="evidence" value="ECO:0007669"/>
    <property type="project" value="InterPro"/>
</dbReference>
<sequence length="164" mass="16851">MPEIPLTRGGSVTSADPRHPAENLLRPDDGGRWRGAAAGEKRGGVVLELGESKPIHSLHIGNDGAAFVEVLVGSSAGGEFQVLLPSGGVMSPSESRAGPGAGAGPRRGGMFGPDSLVKAPAQASWDRGGVVLSQPYCQSRPYGLSFIRVFAAPGGEETRPEEPV</sequence>
<feature type="non-terminal residue" evidence="3">
    <location>
        <position position="1"/>
    </location>
</feature>
<dbReference type="EMBL" id="WBNE01000622">
    <property type="protein sequence ID" value="NXD46761.1"/>
    <property type="molecule type" value="Genomic_DNA"/>
</dbReference>
<organism evidence="3 4">
    <name type="scientific">Copsychus sechellarum</name>
    <dbReference type="NCBI Taxonomy" id="797021"/>
    <lineage>
        <taxon>Eukaryota</taxon>
        <taxon>Metazoa</taxon>
        <taxon>Chordata</taxon>
        <taxon>Craniata</taxon>
        <taxon>Vertebrata</taxon>
        <taxon>Euteleostomi</taxon>
        <taxon>Archelosauria</taxon>
        <taxon>Archosauria</taxon>
        <taxon>Dinosauria</taxon>
        <taxon>Saurischia</taxon>
        <taxon>Theropoda</taxon>
        <taxon>Coelurosauria</taxon>
        <taxon>Aves</taxon>
        <taxon>Neognathae</taxon>
        <taxon>Neoaves</taxon>
        <taxon>Telluraves</taxon>
        <taxon>Australaves</taxon>
        <taxon>Passeriformes</taxon>
        <taxon>Muscicapidae</taxon>
        <taxon>Copsychus</taxon>
    </lineage>
</organism>
<dbReference type="InterPro" id="IPR008979">
    <property type="entry name" value="Galactose-bd-like_sf"/>
</dbReference>
<dbReference type="Gene3D" id="2.60.120.260">
    <property type="entry name" value="Galactose-binding domain-like"/>
    <property type="match status" value="1"/>
</dbReference>
<dbReference type="GO" id="GO:0006284">
    <property type="term" value="P:base-excision repair"/>
    <property type="evidence" value="ECO:0007669"/>
    <property type="project" value="TreeGrafter"/>
</dbReference>
<accession>A0A851W4S7</accession>
<comment type="caution">
    <text evidence="3">The sequence shown here is derived from an EMBL/GenBank/DDBJ whole genome shotgun (WGS) entry which is preliminary data.</text>
</comment>
<proteinExistence type="predicted"/>
<feature type="non-terminal residue" evidence="3">
    <location>
        <position position="164"/>
    </location>
</feature>
<evidence type="ECO:0000313" key="3">
    <source>
        <dbReference type="EMBL" id="NXD46761.1"/>
    </source>
</evidence>
<feature type="compositionally biased region" description="Gly residues" evidence="1">
    <location>
        <begin position="99"/>
        <end position="111"/>
    </location>
</feature>
<feature type="region of interest" description="Disordered" evidence="1">
    <location>
        <begin position="91"/>
        <end position="111"/>
    </location>
</feature>
<evidence type="ECO:0000313" key="4">
    <source>
        <dbReference type="Proteomes" id="UP000659062"/>
    </source>
</evidence>
<gene>
    <name evidence="3" type="primary">Xrcc1_1</name>
    <name evidence="3" type="ORF">COPSEC_R15743</name>
</gene>
<dbReference type="GO" id="GO:0003684">
    <property type="term" value="F:damaged DNA binding"/>
    <property type="evidence" value="ECO:0007669"/>
    <property type="project" value="InterPro"/>
</dbReference>
<dbReference type="GO" id="GO:0005634">
    <property type="term" value="C:nucleus"/>
    <property type="evidence" value="ECO:0007669"/>
    <property type="project" value="InterPro"/>
</dbReference>
<dbReference type="PANTHER" id="PTHR11370:SF5">
    <property type="entry name" value="DNA REPAIR PROTEIN XRCC1"/>
    <property type="match status" value="1"/>
</dbReference>
<feature type="region of interest" description="Disordered" evidence="1">
    <location>
        <begin position="1"/>
        <end position="32"/>
    </location>
</feature>
<keyword evidence="4" id="KW-1185">Reference proteome</keyword>
<protein>
    <submittedName>
        <fullName evidence="3">XRCC1 protein</fullName>
    </submittedName>
</protein>